<keyword evidence="1" id="KW-0812">Transmembrane</keyword>
<accession>A0A1Z1NEL1</accession>
<dbReference type="SUPFAM" id="SSF48726">
    <property type="entry name" value="Immunoglobulin"/>
    <property type="match status" value="1"/>
</dbReference>
<evidence type="ECO:0000256" key="1">
    <source>
        <dbReference type="SAM" id="Phobius"/>
    </source>
</evidence>
<protein>
    <submittedName>
        <fullName evidence="3">Membrane protein De8</fullName>
    </submittedName>
</protein>
<dbReference type="GeneID" id="33194285"/>
<dbReference type="Gene3D" id="2.60.40.10">
    <property type="entry name" value="Immunoglobulins"/>
    <property type="match status" value="1"/>
</dbReference>
<dbReference type="InterPro" id="IPR013783">
    <property type="entry name" value="Ig-like_fold"/>
</dbReference>
<keyword evidence="1" id="KW-0472">Membrane</keyword>
<dbReference type="EMBL" id="KY965444">
    <property type="protein sequence ID" value="ARW78135.1"/>
    <property type="molecule type" value="Genomic_DNA"/>
</dbReference>
<keyword evidence="4" id="KW-1185">Reference proteome</keyword>
<dbReference type="InterPro" id="IPR007110">
    <property type="entry name" value="Ig-like_dom"/>
</dbReference>
<gene>
    <name evidence="3" type="primary">De8</name>
</gene>
<feature type="domain" description="Ig-like" evidence="2">
    <location>
        <begin position="34"/>
        <end position="128"/>
    </location>
</feature>
<sequence length="214" mass="22654">MRVRVTLVFSCIVLFGGAGLFKHGDAHAVASPPGSSVWLRLDCTCSNASVVKLDFGNVSSAPVPVALLRVGTNDSSEEGERVVSVLKNETGITVFLKNLTVDDSGVYTCTCLSKNGSDHGVSDNVTLTVGQFPGGSAARVRVGRGIPTPTTVHSTLGNSANAQNYKGTEGYLLGLVLLAAVLLLLFLLCIIPLLRFYCRKLLYHKTYIVNDGPV</sequence>
<evidence type="ECO:0000313" key="4">
    <source>
        <dbReference type="Proteomes" id="UP000214863"/>
    </source>
</evidence>
<keyword evidence="1" id="KW-1133">Transmembrane helix</keyword>
<dbReference type="PROSITE" id="PS50835">
    <property type="entry name" value="IG_LIKE"/>
    <property type="match status" value="1"/>
</dbReference>
<dbReference type="InterPro" id="IPR036179">
    <property type="entry name" value="Ig-like_dom_sf"/>
</dbReference>
<feature type="transmembrane region" description="Helical" evidence="1">
    <location>
        <begin position="171"/>
        <end position="194"/>
    </location>
</feature>
<dbReference type="Pfam" id="PF07686">
    <property type="entry name" value="V-set"/>
    <property type="match status" value="1"/>
</dbReference>
<evidence type="ECO:0000313" key="3">
    <source>
        <dbReference type="EMBL" id="ARW78135.1"/>
    </source>
</evidence>
<dbReference type="KEGG" id="vg:33194285"/>
<evidence type="ECO:0000259" key="2">
    <source>
        <dbReference type="PROSITE" id="PS50835"/>
    </source>
</evidence>
<reference evidence="3" key="1">
    <citation type="submission" date="2017-04" db="EMBL/GenBank/DDBJ databases">
        <title>Genome sequence of delphinid gammaherpesvirus 1 from an Atlantic bottlenose dolphin (Tursiops truncatus).</title>
        <authorList>
            <person name="Davison A.J."/>
            <person name="Subramaniam K."/>
            <person name="Kerr K."/>
            <person name="Jacob J.J."/>
            <person name="Landrau-Giovannetti N."/>
            <person name="Waltzek T.B."/>
        </authorList>
    </citation>
    <scope>NUCLEOTIDE SEQUENCE [LARGE SCALE GENOMIC DNA]</scope>
    <source>
        <strain evidence="3">Sarasota</strain>
    </source>
</reference>
<proteinExistence type="predicted"/>
<dbReference type="Proteomes" id="UP000214863">
    <property type="component" value="Segment"/>
</dbReference>
<name>A0A1Z1NEL1_9GAMA</name>
<organism evidence="3">
    <name type="scientific">Common bottlenose dolphin gammaherpesvirus 1 strain Sarasota</name>
    <dbReference type="NCBI Taxonomy" id="2022783"/>
    <lineage>
        <taxon>Viruses</taxon>
        <taxon>Duplodnaviria</taxon>
        <taxon>Heunggongvirae</taxon>
        <taxon>Peploviricota</taxon>
        <taxon>Herviviricetes</taxon>
        <taxon>Herpesvirales</taxon>
        <taxon>Orthoherpesviridae</taxon>
        <taxon>Gammaherpesvirinae</taxon>
        <taxon>Bossavirus</taxon>
        <taxon>Bossavirus delphinidgamma1</taxon>
        <taxon>Delphinid gammaherpesvirus 1</taxon>
    </lineage>
</organism>
<dbReference type="RefSeq" id="YP_009388573.1">
    <property type="nucleotide sequence ID" value="NC_035117.1"/>
</dbReference>
<dbReference type="InterPro" id="IPR013106">
    <property type="entry name" value="Ig_V-set"/>
</dbReference>